<reference evidence="2 3" key="1">
    <citation type="submission" date="2014-04" db="EMBL/GenBank/DDBJ databases">
        <authorList>
            <consortium name="DOE Joint Genome Institute"/>
            <person name="Kuo A."/>
            <person name="Kohler A."/>
            <person name="Nagy L.G."/>
            <person name="Floudas D."/>
            <person name="Copeland A."/>
            <person name="Barry K.W."/>
            <person name="Cichocki N."/>
            <person name="Veneault-Fourrey C."/>
            <person name="LaButti K."/>
            <person name="Lindquist E.A."/>
            <person name="Lipzen A."/>
            <person name="Lundell T."/>
            <person name="Morin E."/>
            <person name="Murat C."/>
            <person name="Sun H."/>
            <person name="Tunlid A."/>
            <person name="Henrissat B."/>
            <person name="Grigoriev I.V."/>
            <person name="Hibbett D.S."/>
            <person name="Martin F."/>
            <person name="Nordberg H.P."/>
            <person name="Cantor M.N."/>
            <person name="Hua S.X."/>
        </authorList>
    </citation>
    <scope>NUCLEOTIDE SEQUENCE [LARGE SCALE GENOMIC DNA]</scope>
    <source>
        <strain evidence="2 3">Foug A</strain>
    </source>
</reference>
<gene>
    <name evidence="2" type="ORF">SCLCIDRAFT_170956</name>
</gene>
<sequence>MLYDRAKGTPWAVCLHVIPKRVCTRAVLHSSPHLIAISSHCSCSMGNILGKSKTQSIGEQDVVVFLVGAAGAGKSTFIGAFDKDRRTHRNIQSLDPSTKDVQAWTYKFEQFPNNIVLVDTPSFHTGHDFDAEDIMRKWIKASKFSKCRCSGILYLHNLAGNPDERGLLMQEHLDTFAETFPRTCSVPGRVYIVPTVDRGLIPGSRIAQRHYPRLQTAMGSLHAKWNASMFRQNFRDEPEIAYNAVQNLLQDIAGV</sequence>
<protein>
    <recommendedName>
        <fullName evidence="1">G domain-containing protein</fullName>
    </recommendedName>
</protein>
<dbReference type="InterPro" id="IPR027417">
    <property type="entry name" value="P-loop_NTPase"/>
</dbReference>
<feature type="domain" description="G" evidence="1">
    <location>
        <begin position="64"/>
        <end position="157"/>
    </location>
</feature>
<organism evidence="2 3">
    <name type="scientific">Scleroderma citrinum Foug A</name>
    <dbReference type="NCBI Taxonomy" id="1036808"/>
    <lineage>
        <taxon>Eukaryota</taxon>
        <taxon>Fungi</taxon>
        <taxon>Dikarya</taxon>
        <taxon>Basidiomycota</taxon>
        <taxon>Agaricomycotina</taxon>
        <taxon>Agaricomycetes</taxon>
        <taxon>Agaricomycetidae</taxon>
        <taxon>Boletales</taxon>
        <taxon>Sclerodermatineae</taxon>
        <taxon>Sclerodermataceae</taxon>
        <taxon>Scleroderma</taxon>
    </lineage>
</organism>
<dbReference type="InParanoid" id="A0A0C3EDR7"/>
<evidence type="ECO:0000259" key="1">
    <source>
        <dbReference type="Pfam" id="PF01926"/>
    </source>
</evidence>
<dbReference type="CDD" id="cd00882">
    <property type="entry name" value="Ras_like_GTPase"/>
    <property type="match status" value="1"/>
</dbReference>
<dbReference type="GO" id="GO:0005525">
    <property type="term" value="F:GTP binding"/>
    <property type="evidence" value="ECO:0007669"/>
    <property type="project" value="InterPro"/>
</dbReference>
<dbReference type="SUPFAM" id="SSF52540">
    <property type="entry name" value="P-loop containing nucleoside triphosphate hydrolases"/>
    <property type="match status" value="1"/>
</dbReference>
<dbReference type="Proteomes" id="UP000053989">
    <property type="component" value="Unassembled WGS sequence"/>
</dbReference>
<evidence type="ECO:0000313" key="3">
    <source>
        <dbReference type="Proteomes" id="UP000053989"/>
    </source>
</evidence>
<dbReference type="Pfam" id="PF01926">
    <property type="entry name" value="MMR_HSR1"/>
    <property type="match status" value="1"/>
</dbReference>
<dbReference type="InterPro" id="IPR006073">
    <property type="entry name" value="GTP-bd"/>
</dbReference>
<dbReference type="OrthoDB" id="2656241at2759"/>
<evidence type="ECO:0000313" key="2">
    <source>
        <dbReference type="EMBL" id="KIM70815.1"/>
    </source>
</evidence>
<accession>A0A0C3EDR7</accession>
<keyword evidence="3" id="KW-1185">Reference proteome</keyword>
<dbReference type="EMBL" id="KN822004">
    <property type="protein sequence ID" value="KIM70815.1"/>
    <property type="molecule type" value="Genomic_DNA"/>
</dbReference>
<proteinExistence type="predicted"/>
<dbReference type="HOGENOM" id="CLU_018003_3_0_1"/>
<dbReference type="AlphaFoldDB" id="A0A0C3EDR7"/>
<reference evidence="3" key="2">
    <citation type="submission" date="2015-01" db="EMBL/GenBank/DDBJ databases">
        <title>Evolutionary Origins and Diversification of the Mycorrhizal Mutualists.</title>
        <authorList>
            <consortium name="DOE Joint Genome Institute"/>
            <consortium name="Mycorrhizal Genomics Consortium"/>
            <person name="Kohler A."/>
            <person name="Kuo A."/>
            <person name="Nagy L.G."/>
            <person name="Floudas D."/>
            <person name="Copeland A."/>
            <person name="Barry K.W."/>
            <person name="Cichocki N."/>
            <person name="Veneault-Fourrey C."/>
            <person name="LaButti K."/>
            <person name="Lindquist E.A."/>
            <person name="Lipzen A."/>
            <person name="Lundell T."/>
            <person name="Morin E."/>
            <person name="Murat C."/>
            <person name="Riley R."/>
            <person name="Ohm R."/>
            <person name="Sun H."/>
            <person name="Tunlid A."/>
            <person name="Henrissat B."/>
            <person name="Grigoriev I.V."/>
            <person name="Hibbett D.S."/>
            <person name="Martin F."/>
        </authorList>
    </citation>
    <scope>NUCLEOTIDE SEQUENCE [LARGE SCALE GENOMIC DNA]</scope>
    <source>
        <strain evidence="3">Foug A</strain>
    </source>
</reference>
<dbReference type="Gene3D" id="3.40.50.300">
    <property type="entry name" value="P-loop containing nucleotide triphosphate hydrolases"/>
    <property type="match status" value="1"/>
</dbReference>
<name>A0A0C3EDR7_9AGAM</name>
<feature type="non-terminal residue" evidence="2">
    <location>
        <position position="1"/>
    </location>
</feature>